<dbReference type="FunFam" id="3.30.160.60:FF:000007">
    <property type="entry name" value="Basic krueppel-like factor 3"/>
    <property type="match status" value="1"/>
</dbReference>
<keyword evidence="1" id="KW-0479">Metal-binding</keyword>
<evidence type="ECO:0000256" key="4">
    <source>
        <dbReference type="PROSITE-ProRule" id="PRU00042"/>
    </source>
</evidence>
<organism evidence="7">
    <name type="scientific">Meridionale flava</name>
    <dbReference type="NCBI Taxonomy" id="2138384"/>
    <lineage>
        <taxon>Eukaryota</taxon>
        <taxon>Metazoa</taxon>
        <taxon>Ecdysozoa</taxon>
        <taxon>Arthropoda</taxon>
        <taxon>Chelicerata</taxon>
        <taxon>Pycnogonida</taxon>
        <taxon>Pantopoda</taxon>
        <taxon>Callipallenidae</taxon>
        <taxon>Meridionale</taxon>
    </lineage>
</organism>
<dbReference type="InterPro" id="IPR036236">
    <property type="entry name" value="Znf_C2H2_sf"/>
</dbReference>
<evidence type="ECO:0000256" key="3">
    <source>
        <dbReference type="ARBA" id="ARBA00022833"/>
    </source>
</evidence>
<proteinExistence type="evidence at transcript level"/>
<dbReference type="InterPro" id="IPR013087">
    <property type="entry name" value="Znf_C2H2_type"/>
</dbReference>
<keyword evidence="3" id="KW-0862">Zinc</keyword>
<evidence type="ECO:0000256" key="2">
    <source>
        <dbReference type="ARBA" id="ARBA00022771"/>
    </source>
</evidence>
<evidence type="ECO:0000313" key="7">
    <source>
        <dbReference type="EMBL" id="AVT42524.1"/>
    </source>
</evidence>
<evidence type="ECO:0000259" key="6">
    <source>
        <dbReference type="PROSITE" id="PS50157"/>
    </source>
</evidence>
<feature type="domain" description="C2H2-type" evidence="6">
    <location>
        <begin position="306"/>
        <end position="333"/>
    </location>
</feature>
<dbReference type="PROSITE" id="PS00028">
    <property type="entry name" value="ZINC_FINGER_C2H2_1"/>
    <property type="match status" value="3"/>
</dbReference>
<evidence type="ECO:0000256" key="1">
    <source>
        <dbReference type="ARBA" id="ARBA00022723"/>
    </source>
</evidence>
<feature type="domain" description="C2H2-type" evidence="6">
    <location>
        <begin position="246"/>
        <end position="275"/>
    </location>
</feature>
<reference evidence="7" key="1">
    <citation type="journal article" date="2018" name="Proc. Natl. Acad. Sci. U.S.A.">
        <title>Cooption of an appendage-patterning gene cassette in the head segmentation of arachnids.</title>
        <authorList>
            <person name="Setton E.V.W."/>
            <person name="Sharma P.P."/>
        </authorList>
    </citation>
    <scope>NUCLEOTIDE SEQUENCE</scope>
</reference>
<dbReference type="Pfam" id="PF00096">
    <property type="entry name" value="zf-C2H2"/>
    <property type="match status" value="3"/>
</dbReference>
<feature type="region of interest" description="Disordered" evidence="5">
    <location>
        <begin position="321"/>
        <end position="344"/>
    </location>
</feature>
<dbReference type="PROSITE" id="PS50157">
    <property type="entry name" value="ZINC_FINGER_C2H2_2"/>
    <property type="match status" value="3"/>
</dbReference>
<gene>
    <name evidence="7" type="primary">Sp5</name>
</gene>
<accession>A0A2R4FYD5</accession>
<dbReference type="GO" id="GO:0000981">
    <property type="term" value="F:DNA-binding transcription factor activity, RNA polymerase II-specific"/>
    <property type="evidence" value="ECO:0007669"/>
    <property type="project" value="TreeGrafter"/>
</dbReference>
<dbReference type="GO" id="GO:0008270">
    <property type="term" value="F:zinc ion binding"/>
    <property type="evidence" value="ECO:0007669"/>
    <property type="project" value="UniProtKB-KW"/>
</dbReference>
<feature type="compositionally biased region" description="Basic residues" evidence="5">
    <location>
        <begin position="321"/>
        <end position="332"/>
    </location>
</feature>
<dbReference type="PANTHER" id="PTHR23235:SF177">
    <property type="entry name" value="C2H2-TYPE DOMAIN-CONTAINING PROTEIN"/>
    <property type="match status" value="1"/>
</dbReference>
<dbReference type="EMBL" id="MG857602">
    <property type="protein sequence ID" value="AVT42524.1"/>
    <property type="molecule type" value="mRNA"/>
</dbReference>
<dbReference type="GO" id="GO:0000978">
    <property type="term" value="F:RNA polymerase II cis-regulatory region sequence-specific DNA binding"/>
    <property type="evidence" value="ECO:0007669"/>
    <property type="project" value="TreeGrafter"/>
</dbReference>
<dbReference type="PANTHER" id="PTHR23235">
    <property type="entry name" value="KRUEPPEL-LIKE TRANSCRIPTION FACTOR"/>
    <property type="match status" value="1"/>
</dbReference>
<dbReference type="AlphaFoldDB" id="A0A2R4FYD5"/>
<dbReference type="SUPFAM" id="SSF57667">
    <property type="entry name" value="beta-beta-alpha zinc fingers"/>
    <property type="match status" value="2"/>
</dbReference>
<name>A0A2R4FYD5_9CHEL</name>
<sequence length="344" mass="39159">MSCPDYNNEAEYKNKSFCDFYYQNSLEKDRVDDYSNNLFPSSGCSLPPLIQHYSRSLSMNPVTTVQSPHHHNSPIESASFPVNSYPSTIAENNSFGTRPSTNLMTSNRSYAHPQFSTYPHRHAWCSSKPNTSELSLRATAMVDPSPRLHLPAYPHVNVATVPTACDYTRPSFPQYIDTPRTLSVCDYAQPASNSHIFSSPVLGNADSDSYSLNSVYFYSQTSRKMEKCRCQNCIDAEKTGNKKILHVCSVEGCEKVYKKTSHLKAHIRSHNGIRPFRCNWISCMKSFTRSDELLRHKRIHTGTKNFSCDTCGKKFVRSDHHKKHVNTHKKKQQPTEENIDVLND</sequence>
<dbReference type="Gene3D" id="3.30.160.60">
    <property type="entry name" value="Classic Zinc Finger"/>
    <property type="match status" value="3"/>
</dbReference>
<feature type="domain" description="C2H2-type" evidence="6">
    <location>
        <begin position="276"/>
        <end position="305"/>
    </location>
</feature>
<dbReference type="SMART" id="SM00355">
    <property type="entry name" value="ZnF_C2H2"/>
    <property type="match status" value="3"/>
</dbReference>
<evidence type="ECO:0000256" key="5">
    <source>
        <dbReference type="SAM" id="MobiDB-lite"/>
    </source>
</evidence>
<protein>
    <submittedName>
        <fullName evidence="7">Zinc finger transcription factor Sp5</fullName>
    </submittedName>
</protein>
<keyword evidence="2 4" id="KW-0863">Zinc-finger</keyword>